<dbReference type="GO" id="GO:0005643">
    <property type="term" value="C:nuclear pore"/>
    <property type="evidence" value="ECO:0007669"/>
    <property type="project" value="UniProtKB-SubCell"/>
</dbReference>
<accession>A0A6J2TUP7</accession>
<dbReference type="GeneID" id="115627177"/>
<dbReference type="PANTHER" id="PTHR11225:SF4">
    <property type="entry name" value="NUCLEAR PORE COMPLEX PROTEIN NUP93"/>
    <property type="match status" value="1"/>
</dbReference>
<evidence type="ECO:0000256" key="1">
    <source>
        <dbReference type="ARBA" id="ARBA00004567"/>
    </source>
</evidence>
<evidence type="ECO:0000313" key="7">
    <source>
        <dbReference type="RefSeq" id="XP_030378637.1"/>
    </source>
</evidence>
<dbReference type="Proteomes" id="UP000504634">
    <property type="component" value="Unplaced"/>
</dbReference>
<protein>
    <recommendedName>
        <fullName evidence="5">Nuclear pore protein</fullName>
    </recommendedName>
</protein>
<dbReference type="RefSeq" id="XP_030378637.1">
    <property type="nucleotide sequence ID" value="XM_030522777.1"/>
</dbReference>
<keyword evidence="5" id="KW-0653">Protein transport</keyword>
<evidence type="ECO:0000256" key="3">
    <source>
        <dbReference type="ARBA" id="ARBA00023132"/>
    </source>
</evidence>
<dbReference type="Pfam" id="PF04097">
    <property type="entry name" value="Nic96"/>
    <property type="match status" value="1"/>
</dbReference>
<keyword evidence="5" id="KW-0811">Translocation</keyword>
<evidence type="ECO:0000256" key="2">
    <source>
        <dbReference type="ARBA" id="ARBA00010186"/>
    </source>
</evidence>
<keyword evidence="5" id="KW-0813">Transport</keyword>
<gene>
    <name evidence="7" type="primary">LOC115627177</name>
</gene>
<dbReference type="GO" id="GO:0006606">
    <property type="term" value="P:protein import into nucleus"/>
    <property type="evidence" value="ECO:0007669"/>
    <property type="project" value="TreeGrafter"/>
</dbReference>
<name>A0A6J2TUP7_DROLE</name>
<organism evidence="6 7">
    <name type="scientific">Drosophila lebanonensis</name>
    <name type="common">Fruit fly</name>
    <name type="synonym">Scaptodrosophila lebanonensis</name>
    <dbReference type="NCBI Taxonomy" id="7225"/>
    <lineage>
        <taxon>Eukaryota</taxon>
        <taxon>Metazoa</taxon>
        <taxon>Ecdysozoa</taxon>
        <taxon>Arthropoda</taxon>
        <taxon>Hexapoda</taxon>
        <taxon>Insecta</taxon>
        <taxon>Pterygota</taxon>
        <taxon>Neoptera</taxon>
        <taxon>Endopterygota</taxon>
        <taxon>Diptera</taxon>
        <taxon>Brachycera</taxon>
        <taxon>Muscomorpha</taxon>
        <taxon>Ephydroidea</taxon>
        <taxon>Drosophilidae</taxon>
        <taxon>Scaptodrosophila</taxon>
    </lineage>
</organism>
<proteinExistence type="inferred from homology"/>
<keyword evidence="6" id="KW-1185">Reference proteome</keyword>
<dbReference type="GO" id="GO:0017056">
    <property type="term" value="F:structural constituent of nuclear pore"/>
    <property type="evidence" value="ECO:0007669"/>
    <property type="project" value="InterPro"/>
</dbReference>
<evidence type="ECO:0000313" key="6">
    <source>
        <dbReference type="Proteomes" id="UP000504634"/>
    </source>
</evidence>
<keyword evidence="5" id="KW-0509">mRNA transport</keyword>
<comment type="similarity">
    <text evidence="2 5">Belongs to the nucleoporin interacting component (NIC) family.</text>
</comment>
<dbReference type="AlphaFoldDB" id="A0A6J2TUP7"/>
<dbReference type="PANTHER" id="PTHR11225">
    <property type="entry name" value="NUCLEAR PORE COMPLEX PROTEIN NUP93 NUCLEOPORIN NUP93 DEAD EYE PROTEIN"/>
    <property type="match status" value="1"/>
</dbReference>
<sequence length="821" mass="94437">MDYADLLIRAQRLANTTRTATDMPRVECSTLSQFVQATEEMHTRLTQSGTNDLQAYKFMGSKGVDLPKLKQKLEQLTARNVFESLDPIYDIDVCNYLKNERENAMLTVMEESKRSVFEAVEKQKWRNIYREWGEEKQRLLHTLVGPDQQDFPDMHRHTVPTVLHEDAKPYSRLNKIESLYAKEITIYNEMIIQGGSRPNLVATFTDLSQQFLENEQVHEMWSVLRYMADVTPLSRNVDPIASRQKTPVFVRQARTYLEQRYKIYMSTIIEKNLLVAQRGGIPNIYHMVSSFVSVTFQHPQTLVGLLDVANGKPLWPLVYFSLRSGDWQAAIQYLKEFSYCPDLIKIMAQKQRPEEEMTSGKIEGQLKLEYAKKLRMSTDPYKKAVYAIVLACDPHEPHSEVVRTIDDFLWLQLSVLRTDDRREYNIEQLTYGGLQTLILEKYGESYFNAREKAPLYFQVLALTGQFESAIEFLARTDANRPHAVHMAIALNELCMLGAPSSVQTPLLSTDPNDPHPMRRLNLARLIIMYAKAFEQTDTAEALQYYYLLRHFKAADGRNLMMVCVCDLLVDNCNERMLQLIFGEPQVPGSWRYSGGIFVQFHTMDYDMYSLAGMVGDELTNRGSFELAIQLYFIAGQFDKAMRVASSMLSQVVHQAPKKGGMRERLAGITERLNAILTTKKTELEAHIVVTYSLLSELLTFFDYYHEGEHRLATEILYKNKLTPSNYSEVDDCVIRLKRVGTEVIKVLPDVFLAAMNIIYTEYLSQRGNETGSPKTTNNSKESMLQHLRVRAKALTNMAASLPYRIPAETNKRLVQMEILMH</sequence>
<comment type="subcellular location">
    <subcellularLocation>
        <location evidence="1 5">Nucleus</location>
        <location evidence="1 5">Nuclear pore complex</location>
    </subcellularLocation>
</comment>
<keyword evidence="5" id="KW-0472">Membrane</keyword>
<keyword evidence="3 5" id="KW-0906">Nuclear pore complex</keyword>
<reference evidence="7" key="1">
    <citation type="submission" date="2025-08" db="UniProtKB">
        <authorList>
            <consortium name="RefSeq"/>
        </authorList>
    </citation>
    <scope>IDENTIFICATION</scope>
    <source>
        <strain evidence="7">11010-0011.00</strain>
        <tissue evidence="7">Whole body</tissue>
    </source>
</reference>
<dbReference type="GO" id="GO:0016973">
    <property type="term" value="P:poly(A)+ mRNA export from nucleus"/>
    <property type="evidence" value="ECO:0007669"/>
    <property type="project" value="TreeGrafter"/>
</dbReference>
<dbReference type="OrthoDB" id="1918363at2759"/>
<evidence type="ECO:0000256" key="5">
    <source>
        <dbReference type="RuleBase" id="RU364035"/>
    </source>
</evidence>
<evidence type="ECO:0000256" key="4">
    <source>
        <dbReference type="ARBA" id="ARBA00023242"/>
    </source>
</evidence>
<dbReference type="InterPro" id="IPR007231">
    <property type="entry name" value="Nucleoporin_int_Nup93/Nic96"/>
</dbReference>
<keyword evidence="4 5" id="KW-0539">Nucleus</keyword>